<evidence type="ECO:0000256" key="11">
    <source>
        <dbReference type="ARBA" id="ARBA00031108"/>
    </source>
</evidence>
<dbReference type="GO" id="GO:0008959">
    <property type="term" value="F:phosphate acetyltransferase activity"/>
    <property type="evidence" value="ECO:0007669"/>
    <property type="project" value="UniProtKB-EC"/>
</dbReference>
<comment type="similarity">
    <text evidence="5 13">In the N-terminal section; belongs to the CobB/CobQ family.</text>
</comment>
<dbReference type="PANTHER" id="PTHR43356:SF3">
    <property type="entry name" value="PHOSPHATE ACETYLTRANSFERASE"/>
    <property type="match status" value="1"/>
</dbReference>
<organism evidence="16 17">
    <name type="scientific">Pseudarthrobacter humi</name>
    <dbReference type="NCBI Taxonomy" id="2952523"/>
    <lineage>
        <taxon>Bacteria</taxon>
        <taxon>Bacillati</taxon>
        <taxon>Actinomycetota</taxon>
        <taxon>Actinomycetes</taxon>
        <taxon>Micrococcales</taxon>
        <taxon>Micrococcaceae</taxon>
        <taxon>Pseudarthrobacter</taxon>
    </lineage>
</organism>
<keyword evidence="10 13" id="KW-0012">Acyltransferase</keyword>
<evidence type="ECO:0000256" key="1">
    <source>
        <dbReference type="ARBA" id="ARBA00000705"/>
    </source>
</evidence>
<dbReference type="SUPFAM" id="SSF75138">
    <property type="entry name" value="HprK N-terminal domain-like"/>
    <property type="match status" value="1"/>
</dbReference>
<comment type="domain">
    <text evidence="13">The N-terminal region seems to be important for proper quaternary structure. The C-terminal region contains the substrate-binding site.</text>
</comment>
<protein>
    <recommendedName>
        <fullName evidence="7 13">Phosphate acetyltransferase</fullName>
        <ecNumber evidence="6 13">2.3.1.8</ecNumber>
    </recommendedName>
    <alternativeName>
        <fullName evidence="11 13">Phosphotransacetylase</fullName>
    </alternativeName>
</protein>
<dbReference type="SUPFAM" id="SSF52540">
    <property type="entry name" value="P-loop containing nucleoside triphosphate hydrolases"/>
    <property type="match status" value="1"/>
</dbReference>
<dbReference type="PANTHER" id="PTHR43356">
    <property type="entry name" value="PHOSPHATE ACETYLTRANSFERASE"/>
    <property type="match status" value="1"/>
</dbReference>
<evidence type="ECO:0000256" key="6">
    <source>
        <dbReference type="ARBA" id="ARBA00012707"/>
    </source>
</evidence>
<dbReference type="Gene3D" id="3.40.1390.20">
    <property type="entry name" value="HprK N-terminal domain-like"/>
    <property type="match status" value="1"/>
</dbReference>
<reference evidence="16 17" key="1">
    <citation type="submission" date="2022-06" db="EMBL/GenBank/DDBJ databases">
        <title>Pseudarthrobacter sp. strain RMG13 Genome sequencing and assembly.</title>
        <authorList>
            <person name="Kim I."/>
        </authorList>
    </citation>
    <scope>NUCLEOTIDE SEQUENCE [LARGE SCALE GENOMIC DNA]</scope>
    <source>
        <strain evidence="16 17">RMG13</strain>
    </source>
</reference>
<comment type="catalytic activity">
    <reaction evidence="1 13">
        <text>acetyl-CoA + phosphate = acetyl phosphate + CoA</text>
        <dbReference type="Rhea" id="RHEA:19521"/>
        <dbReference type="ChEBI" id="CHEBI:22191"/>
        <dbReference type="ChEBI" id="CHEBI:43474"/>
        <dbReference type="ChEBI" id="CHEBI:57287"/>
        <dbReference type="ChEBI" id="CHEBI:57288"/>
        <dbReference type="EC" id="2.3.1.8"/>
    </reaction>
</comment>
<dbReference type="InterPro" id="IPR028979">
    <property type="entry name" value="Ser_kin/Pase_Hpr-like_N_sf"/>
</dbReference>
<comment type="similarity">
    <text evidence="4 13">In the C-terminal section; belongs to the phosphate acetyltransferase and butyryltransferase family.</text>
</comment>
<keyword evidence="17" id="KW-1185">Reference proteome</keyword>
<comment type="subcellular location">
    <subcellularLocation>
        <location evidence="2 13">Cytoplasm</location>
    </subcellularLocation>
</comment>
<proteinExistence type="inferred from homology"/>
<keyword evidence="8 13" id="KW-0963">Cytoplasm</keyword>
<comment type="caution">
    <text evidence="16">The sequence shown here is derived from an EMBL/GenBank/DDBJ whole genome shotgun (WGS) entry which is preliminary data.</text>
</comment>
<dbReference type="InterPro" id="IPR042112">
    <property type="entry name" value="P_AcTrfase_dom2"/>
</dbReference>
<sequence length="692" mass="73487">MAKGIYVSATTPGSGKSLVALGLADTLHRHADRIGFFKPVVHGPDAADDPMVALMKSRFALDDDRCRGGLTSTEVRALLADGKRADIDARCVEIFAEIAKHCDVVIVEGTDLTGQDAAVEFDLNARLANNLAAPVVAVVGAKGLSVAEAAAAVEVSRKELAAEKCSLLAIMVNRADPDLVEAIAAAIKPGASNRPVYVLPELEEIARPTTGEVATALGVRQIAGLADMERDVRDIKVAAMNVGNFLNVLDEGALVIVPGDRADVMVACLASSFSPEFPVPSALILTGGLSPDANIYPLLAQAPFPVFAASQDTYTTAKRVSEVRSEIWSGHRRKVASALGLWSKRVDEAELVERLHLPRPERMTPLRFLHDLIERARGQRRHVVLPEGTDVRILQAAEILHRRDVCDLTLLGPDSQVRELAAANGIDLAGINIVDPATSELRQGFAEKYAELRAHKGVDLPKALEIMQDGSYFGTMMVQLGVVDGMVSGAAHTTAHTIRPALEFVKTRDGVKIVSSVFLMLMPDRVLVYGDCAVNPDPNVEQLADIALASAETAVQFGVEPRVAMLSYSTGGSGSGEAVDEVRQATELVRQRRPDLAVEGPIQYDAAVDASIAASKMPDSSVAGQATVFIFPDLNTGNNTYKAVQQSSGAVAVGPVLQGLRKPVNDLSRGCTVEDIVNTVAITAIQAATRGH</sequence>
<dbReference type="NCBIfam" id="TIGR00651">
    <property type="entry name" value="pta"/>
    <property type="match status" value="1"/>
</dbReference>
<dbReference type="Gene3D" id="3.40.50.10950">
    <property type="match status" value="1"/>
</dbReference>
<dbReference type="PROSITE" id="PS50096">
    <property type="entry name" value="IQ"/>
    <property type="match status" value="1"/>
</dbReference>
<dbReference type="PIRSF" id="PIRSF006107">
    <property type="entry name" value="PhpActrans_proteobac"/>
    <property type="match status" value="1"/>
</dbReference>
<dbReference type="EC" id="2.3.1.8" evidence="6 13"/>
<dbReference type="InterPro" id="IPR042113">
    <property type="entry name" value="P_AcTrfase_dom1"/>
</dbReference>
<dbReference type="InterPro" id="IPR010766">
    <property type="entry name" value="DRTGG"/>
</dbReference>
<evidence type="ECO:0000256" key="13">
    <source>
        <dbReference type="PIRNR" id="PIRNR006107"/>
    </source>
</evidence>
<dbReference type="Gene3D" id="3.40.50.300">
    <property type="entry name" value="P-loop containing nucleotide triphosphate hydrolases"/>
    <property type="match status" value="1"/>
</dbReference>
<dbReference type="EMBL" id="JANCLV010000012">
    <property type="protein sequence ID" value="MCP9001182.1"/>
    <property type="molecule type" value="Genomic_DNA"/>
</dbReference>
<evidence type="ECO:0000259" key="15">
    <source>
        <dbReference type="Pfam" id="PF07085"/>
    </source>
</evidence>
<evidence type="ECO:0000256" key="7">
    <source>
        <dbReference type="ARBA" id="ARBA00021528"/>
    </source>
</evidence>
<dbReference type="Gene3D" id="3.40.50.10750">
    <property type="entry name" value="Isocitrate/Isopropylmalate dehydrogenase-like"/>
    <property type="match status" value="1"/>
</dbReference>
<dbReference type="InterPro" id="IPR004614">
    <property type="entry name" value="P_AcTrfase"/>
</dbReference>
<gene>
    <name evidence="16" type="primary">pta</name>
    <name evidence="16" type="ORF">NFC73_15825</name>
</gene>
<dbReference type="SUPFAM" id="SSF53659">
    <property type="entry name" value="Isocitrate/Isopropylmalate dehydrogenase-like"/>
    <property type="match status" value="1"/>
</dbReference>
<evidence type="ECO:0000256" key="4">
    <source>
        <dbReference type="ARBA" id="ARBA00008756"/>
    </source>
</evidence>
<name>A0ABT1LRU4_9MICC</name>
<evidence type="ECO:0000256" key="9">
    <source>
        <dbReference type="ARBA" id="ARBA00022679"/>
    </source>
</evidence>
<dbReference type="InterPro" id="IPR050500">
    <property type="entry name" value="Phos_Acetyltrans/Butyryltrans"/>
</dbReference>
<dbReference type="NCBIfam" id="NF007233">
    <property type="entry name" value="PRK09653.1"/>
    <property type="match status" value="1"/>
</dbReference>
<evidence type="ECO:0000313" key="17">
    <source>
        <dbReference type="Proteomes" id="UP001524318"/>
    </source>
</evidence>
<accession>A0ABT1LRU4</accession>
<evidence type="ECO:0000313" key="16">
    <source>
        <dbReference type="EMBL" id="MCP9001182.1"/>
    </source>
</evidence>
<feature type="domain" description="DRTGG" evidence="15">
    <location>
        <begin position="212"/>
        <end position="322"/>
    </location>
</feature>
<keyword evidence="9 13" id="KW-0808">Transferase</keyword>
<dbReference type="InterPro" id="IPR002505">
    <property type="entry name" value="PTA_PTB"/>
</dbReference>
<feature type="domain" description="Phosphate acetyl/butaryl transferase" evidence="14">
    <location>
        <begin position="368"/>
        <end position="684"/>
    </location>
</feature>
<evidence type="ECO:0000259" key="14">
    <source>
        <dbReference type="Pfam" id="PF01515"/>
    </source>
</evidence>
<evidence type="ECO:0000256" key="5">
    <source>
        <dbReference type="ARBA" id="ARBA00009786"/>
    </source>
</evidence>
<dbReference type="Pfam" id="PF13500">
    <property type="entry name" value="AAA_26"/>
    <property type="match status" value="1"/>
</dbReference>
<dbReference type="RefSeq" id="WP_254751688.1">
    <property type="nucleotide sequence ID" value="NZ_JANCLV010000012.1"/>
</dbReference>
<evidence type="ECO:0000256" key="2">
    <source>
        <dbReference type="ARBA" id="ARBA00004496"/>
    </source>
</evidence>
<comment type="pathway">
    <text evidence="3 13">Metabolic intermediate biosynthesis; acetyl-CoA biosynthesis; acetyl-CoA from acetate: step 2/2.</text>
</comment>
<dbReference type="Proteomes" id="UP001524318">
    <property type="component" value="Unassembled WGS sequence"/>
</dbReference>
<evidence type="ECO:0000256" key="8">
    <source>
        <dbReference type="ARBA" id="ARBA00022490"/>
    </source>
</evidence>
<evidence type="ECO:0000256" key="10">
    <source>
        <dbReference type="ARBA" id="ARBA00023315"/>
    </source>
</evidence>
<dbReference type="Pfam" id="PF01515">
    <property type="entry name" value="PTA_PTB"/>
    <property type="match status" value="1"/>
</dbReference>
<dbReference type="NCBIfam" id="NF004167">
    <property type="entry name" value="PRK05632.1"/>
    <property type="match status" value="1"/>
</dbReference>
<dbReference type="InterPro" id="IPR016475">
    <property type="entry name" value="P-Actrans_bac"/>
</dbReference>
<comment type="function">
    <text evidence="12 13">Involved in acetate metabolism.</text>
</comment>
<evidence type="ECO:0000256" key="3">
    <source>
        <dbReference type="ARBA" id="ARBA00004989"/>
    </source>
</evidence>
<evidence type="ECO:0000256" key="12">
    <source>
        <dbReference type="ARBA" id="ARBA00049955"/>
    </source>
</evidence>
<dbReference type="InterPro" id="IPR027417">
    <property type="entry name" value="P-loop_NTPase"/>
</dbReference>
<dbReference type="Pfam" id="PF07085">
    <property type="entry name" value="DRTGG"/>
    <property type="match status" value="1"/>
</dbReference>